<dbReference type="EMBL" id="JH767167">
    <property type="protein sequence ID" value="EQC31746.1"/>
    <property type="molecule type" value="Genomic_DNA"/>
</dbReference>
<evidence type="ECO:0000313" key="2">
    <source>
        <dbReference type="Proteomes" id="UP000030762"/>
    </source>
</evidence>
<dbReference type="GeneID" id="19951263"/>
<dbReference type="OMA" id="CRRHTAR"/>
<reference evidence="1 2" key="1">
    <citation type="submission" date="2012-04" db="EMBL/GenBank/DDBJ databases">
        <title>The Genome Sequence of Saprolegnia declina VS20.</title>
        <authorList>
            <consortium name="The Broad Institute Genome Sequencing Platform"/>
            <person name="Russ C."/>
            <person name="Nusbaum C."/>
            <person name="Tyler B."/>
            <person name="van West P."/>
            <person name="Dieguez-Uribeondo J."/>
            <person name="de Bruijn I."/>
            <person name="Tripathy S."/>
            <person name="Jiang R."/>
            <person name="Young S.K."/>
            <person name="Zeng Q."/>
            <person name="Gargeya S."/>
            <person name="Fitzgerald M."/>
            <person name="Haas B."/>
            <person name="Abouelleil A."/>
            <person name="Alvarado L."/>
            <person name="Arachchi H.M."/>
            <person name="Berlin A."/>
            <person name="Chapman S.B."/>
            <person name="Goldberg J."/>
            <person name="Griggs A."/>
            <person name="Gujja S."/>
            <person name="Hansen M."/>
            <person name="Howarth C."/>
            <person name="Imamovic A."/>
            <person name="Larimer J."/>
            <person name="McCowen C."/>
            <person name="Montmayeur A."/>
            <person name="Murphy C."/>
            <person name="Neiman D."/>
            <person name="Pearson M."/>
            <person name="Priest M."/>
            <person name="Roberts A."/>
            <person name="Saif S."/>
            <person name="Shea T."/>
            <person name="Sisk P."/>
            <person name="Sykes S."/>
            <person name="Wortman J."/>
            <person name="Nusbaum C."/>
            <person name="Birren B."/>
        </authorList>
    </citation>
    <scope>NUCLEOTIDE SEQUENCE [LARGE SCALE GENOMIC DNA]</scope>
    <source>
        <strain evidence="1 2">VS20</strain>
    </source>
</reference>
<proteinExistence type="predicted"/>
<protein>
    <submittedName>
        <fullName evidence="1">Uncharacterized protein</fullName>
    </submittedName>
</protein>
<sequence length="233" mass="25034">MTPMDDVVCSFAGCNQPRRFGSTKCVTHRNKLQCTFEGCKNQVYARYLCIRHGGKKQCEHSGCDAPVHRGAFCVGHGGVVVKRYCTEPGCSRQAHARYKCVRHGGGRTCKEAGCDVHARASGYCRRHTARPSASGTPSIIKKADLAAHINAELQRVGAKVANLMTLAALDDPTPPVACEETALDASILDILCDAPLFGEDCDVLLLLGAESDTLTPTLLPSVDWASTEFNIAI</sequence>
<organism evidence="1 2">
    <name type="scientific">Saprolegnia diclina (strain VS20)</name>
    <dbReference type="NCBI Taxonomy" id="1156394"/>
    <lineage>
        <taxon>Eukaryota</taxon>
        <taxon>Sar</taxon>
        <taxon>Stramenopiles</taxon>
        <taxon>Oomycota</taxon>
        <taxon>Saprolegniomycetes</taxon>
        <taxon>Saprolegniales</taxon>
        <taxon>Saprolegniaceae</taxon>
        <taxon>Saprolegnia</taxon>
    </lineage>
</organism>
<name>T0QAP1_SAPDV</name>
<dbReference type="VEuPathDB" id="FungiDB:SDRG_10536"/>
<gene>
    <name evidence="1" type="ORF">SDRG_10536</name>
</gene>
<keyword evidence="2" id="KW-1185">Reference proteome</keyword>
<dbReference type="PANTHER" id="PTHR31827">
    <property type="entry name" value="EMB|CAB89363.1"/>
    <property type="match status" value="1"/>
</dbReference>
<dbReference type="AlphaFoldDB" id="T0QAP1"/>
<dbReference type="STRING" id="1156394.T0QAP1"/>
<dbReference type="PANTHER" id="PTHR31827:SF1">
    <property type="entry name" value="EMB|CAB89363.1"/>
    <property type="match status" value="1"/>
</dbReference>
<dbReference type="InParanoid" id="T0QAP1"/>
<dbReference type="OrthoDB" id="94245at2759"/>
<evidence type="ECO:0000313" key="1">
    <source>
        <dbReference type="EMBL" id="EQC31746.1"/>
    </source>
</evidence>
<accession>T0QAP1</accession>
<dbReference type="RefSeq" id="XP_008614753.1">
    <property type="nucleotide sequence ID" value="XM_008616531.1"/>
</dbReference>
<dbReference type="Proteomes" id="UP000030762">
    <property type="component" value="Unassembled WGS sequence"/>
</dbReference>
<dbReference type="eggNOG" id="ENOG502QTGB">
    <property type="taxonomic scope" value="Eukaryota"/>
</dbReference>